<keyword evidence="1" id="KW-0812">Transmembrane</keyword>
<keyword evidence="1" id="KW-0472">Membrane</keyword>
<proteinExistence type="predicted"/>
<evidence type="ECO:0000313" key="2">
    <source>
        <dbReference type="EMBL" id="MPN58851.1"/>
    </source>
</evidence>
<dbReference type="AlphaFoldDB" id="A0A645J5F2"/>
<dbReference type="GO" id="GO:0016020">
    <property type="term" value="C:membrane"/>
    <property type="evidence" value="ECO:0007669"/>
    <property type="project" value="InterPro"/>
</dbReference>
<organism evidence="2">
    <name type="scientific">bioreactor metagenome</name>
    <dbReference type="NCBI Taxonomy" id="1076179"/>
    <lineage>
        <taxon>unclassified sequences</taxon>
        <taxon>metagenomes</taxon>
        <taxon>ecological metagenomes</taxon>
    </lineage>
</organism>
<gene>
    <name evidence="2" type="ORF">SDC9_206567</name>
</gene>
<protein>
    <recommendedName>
        <fullName evidence="3">YggT family protein</fullName>
    </recommendedName>
</protein>
<accession>A0A645J5F2</accession>
<reference evidence="2" key="1">
    <citation type="submission" date="2019-08" db="EMBL/GenBank/DDBJ databases">
        <authorList>
            <person name="Kucharzyk K."/>
            <person name="Murdoch R.W."/>
            <person name="Higgins S."/>
            <person name="Loffler F."/>
        </authorList>
    </citation>
    <scope>NUCLEOTIDE SEQUENCE</scope>
</reference>
<keyword evidence="1" id="KW-1133">Transmembrane helix</keyword>
<name>A0A645J5F2_9ZZZZ</name>
<sequence length="98" mass="11195">MHYIILRQVQLGCDYFLVFLEFVVVAYSLMSWVASPANRLYALLSRMAQPLIAPFRGISMALVRRGFRIDISAILALAALEIARAFLLPLIFNWMMTL</sequence>
<evidence type="ECO:0000256" key="1">
    <source>
        <dbReference type="SAM" id="Phobius"/>
    </source>
</evidence>
<comment type="caution">
    <text evidence="2">The sequence shown here is derived from an EMBL/GenBank/DDBJ whole genome shotgun (WGS) entry which is preliminary data.</text>
</comment>
<feature type="transmembrane region" description="Helical" evidence="1">
    <location>
        <begin position="12"/>
        <end position="34"/>
    </location>
</feature>
<dbReference type="Pfam" id="PF02325">
    <property type="entry name" value="CCB3_YggT"/>
    <property type="match status" value="1"/>
</dbReference>
<dbReference type="EMBL" id="VSSQ01132118">
    <property type="protein sequence ID" value="MPN58851.1"/>
    <property type="molecule type" value="Genomic_DNA"/>
</dbReference>
<feature type="transmembrane region" description="Helical" evidence="1">
    <location>
        <begin position="71"/>
        <end position="92"/>
    </location>
</feature>
<evidence type="ECO:0008006" key="3">
    <source>
        <dbReference type="Google" id="ProtNLM"/>
    </source>
</evidence>
<dbReference type="InterPro" id="IPR003425">
    <property type="entry name" value="CCB3/YggT"/>
</dbReference>